<evidence type="ECO:0000313" key="2">
    <source>
        <dbReference type="Proteomes" id="UP000551709"/>
    </source>
</evidence>
<reference evidence="1" key="1">
    <citation type="journal article" date="2017" name="Syst. Appl. Microbiol.">
        <title>Soybeans inoculated with root zone soils of Canadian native legumes harbour diverse and novel Bradyrhizobium spp. that possess agricultural potential.</title>
        <authorList>
            <person name="Bromfield E.S.P."/>
            <person name="Cloutier S."/>
            <person name="Tambong J.T."/>
            <person name="Tran Thi T.V."/>
        </authorList>
    </citation>
    <scope>NUCLEOTIDE SEQUENCE</scope>
    <source>
        <strain evidence="1">1S5</strain>
    </source>
</reference>
<gene>
    <name evidence="1" type="ORF">HAP41_0000030460</name>
</gene>
<proteinExistence type="predicted"/>
<organism evidence="1 2">
    <name type="scientific">Bradyrhizobium barranii subsp. apii</name>
    <dbReference type="NCBI Taxonomy" id="2819348"/>
    <lineage>
        <taxon>Bacteria</taxon>
        <taxon>Pseudomonadati</taxon>
        <taxon>Pseudomonadota</taxon>
        <taxon>Alphaproteobacteria</taxon>
        <taxon>Hyphomicrobiales</taxon>
        <taxon>Nitrobacteraceae</taxon>
        <taxon>Bradyrhizobium</taxon>
        <taxon>Bradyrhizobium barranii</taxon>
    </lineage>
</organism>
<dbReference type="EMBL" id="CP096255">
    <property type="protein sequence ID" value="UPT84659.1"/>
    <property type="molecule type" value="Genomic_DNA"/>
</dbReference>
<accession>A0A8T5VDM9</accession>
<dbReference type="Proteomes" id="UP000551709">
    <property type="component" value="Chromosome"/>
</dbReference>
<name>A0A8T5VDM9_9BRAD</name>
<evidence type="ECO:0000313" key="1">
    <source>
        <dbReference type="EMBL" id="UPT84659.1"/>
    </source>
</evidence>
<sequence>MIDARSGHRFAKALRHHQRFLVGEAKQGDLAIPNFTWDRQQKRRGRGSGRDGHFVFIANAPDLGLPVTEQRNDCRFIRASTRVRRRDGPLRPHYVAWRITKLKRHSAESRSLENGMLAIGK</sequence>
<dbReference type="AlphaFoldDB" id="A0A8T5VDM9"/>
<reference evidence="1" key="2">
    <citation type="submission" date="2022-04" db="EMBL/GenBank/DDBJ databases">
        <authorList>
            <person name="Bromfield E.S.P."/>
            <person name="Cloutier S."/>
        </authorList>
    </citation>
    <scope>NUCLEOTIDE SEQUENCE</scope>
    <source>
        <strain evidence="1">1S5</strain>
    </source>
</reference>
<dbReference type="RefSeq" id="WP_166093555.1">
    <property type="nucleotide sequence ID" value="NZ_CP096251.1"/>
</dbReference>
<protein>
    <submittedName>
        <fullName evidence="1">Uncharacterized protein</fullName>
    </submittedName>
</protein>